<dbReference type="PROSITE" id="PS51645">
    <property type="entry name" value="PHR_CRY_ALPHA_BETA"/>
    <property type="match status" value="1"/>
</dbReference>
<evidence type="ECO:0000256" key="13">
    <source>
        <dbReference type="SAM" id="MobiDB-lite"/>
    </source>
</evidence>
<dbReference type="InterPro" id="IPR036155">
    <property type="entry name" value="Crypto/Photolyase_N_sf"/>
</dbReference>
<keyword evidence="9" id="KW-0234">DNA repair</keyword>
<dbReference type="PANTHER" id="PTHR10211">
    <property type="entry name" value="DEOXYRIBODIPYRIMIDINE PHOTOLYASE"/>
    <property type="match status" value="1"/>
</dbReference>
<dbReference type="GO" id="GO:0000719">
    <property type="term" value="P:photoreactive repair"/>
    <property type="evidence" value="ECO:0007669"/>
    <property type="project" value="TreeGrafter"/>
</dbReference>
<dbReference type="EMBL" id="BEYU01000089">
    <property type="protein sequence ID" value="GBG31063.1"/>
    <property type="molecule type" value="Genomic_DNA"/>
</dbReference>
<accession>A0A2R5GR13</accession>
<keyword evidence="7" id="KW-0274">FAD</keyword>
<dbReference type="Pfam" id="PF00875">
    <property type="entry name" value="DNA_photolyase"/>
    <property type="match status" value="1"/>
</dbReference>
<dbReference type="SUPFAM" id="SSF52425">
    <property type="entry name" value="Cryptochrome/photolyase, N-terminal domain"/>
    <property type="match status" value="1"/>
</dbReference>
<dbReference type="EC" id="4.1.99.3" evidence="3"/>
<evidence type="ECO:0000313" key="16">
    <source>
        <dbReference type="Proteomes" id="UP000241890"/>
    </source>
</evidence>
<dbReference type="PANTHER" id="PTHR10211:SF0">
    <property type="entry name" value="DEOXYRIBODIPYRIMIDINE PHOTO-LYASE"/>
    <property type="match status" value="1"/>
</dbReference>
<dbReference type="Proteomes" id="UP000241890">
    <property type="component" value="Unassembled WGS sequence"/>
</dbReference>
<reference evidence="15 16" key="1">
    <citation type="submission" date="2017-12" db="EMBL/GenBank/DDBJ databases">
        <title>Sequencing, de novo assembly and annotation of complete genome of a new Thraustochytrid species, strain FCC1311.</title>
        <authorList>
            <person name="Sedici K."/>
            <person name="Godart F."/>
            <person name="Aiese Cigliano R."/>
            <person name="Sanseverino W."/>
            <person name="Barakat M."/>
            <person name="Ortet P."/>
            <person name="Marechal E."/>
            <person name="Cagnac O."/>
            <person name="Amato A."/>
        </authorList>
    </citation>
    <scope>NUCLEOTIDE SEQUENCE [LARGE SCALE GENOMIC DNA]</scope>
</reference>
<evidence type="ECO:0000256" key="3">
    <source>
        <dbReference type="ARBA" id="ARBA00013149"/>
    </source>
</evidence>
<dbReference type="InterPro" id="IPR014729">
    <property type="entry name" value="Rossmann-like_a/b/a_fold"/>
</dbReference>
<organism evidence="15 16">
    <name type="scientific">Hondaea fermentalgiana</name>
    <dbReference type="NCBI Taxonomy" id="2315210"/>
    <lineage>
        <taxon>Eukaryota</taxon>
        <taxon>Sar</taxon>
        <taxon>Stramenopiles</taxon>
        <taxon>Bigyra</taxon>
        <taxon>Labyrinthulomycetes</taxon>
        <taxon>Thraustochytrida</taxon>
        <taxon>Thraustochytriidae</taxon>
        <taxon>Hondaea</taxon>
    </lineage>
</organism>
<proteinExistence type="inferred from homology"/>
<dbReference type="InterPro" id="IPR006050">
    <property type="entry name" value="DNA_photolyase_N"/>
</dbReference>
<evidence type="ECO:0000256" key="9">
    <source>
        <dbReference type="ARBA" id="ARBA00023204"/>
    </source>
</evidence>
<comment type="caution">
    <text evidence="15">The sequence shown here is derived from an EMBL/GenBank/DDBJ whole genome shotgun (WGS) entry which is preliminary data.</text>
</comment>
<dbReference type="GO" id="GO:0003904">
    <property type="term" value="F:deoxyribodipyrimidine photo-lyase activity"/>
    <property type="evidence" value="ECO:0007669"/>
    <property type="project" value="UniProtKB-EC"/>
</dbReference>
<feature type="compositionally biased region" description="Basic and acidic residues" evidence="13">
    <location>
        <begin position="492"/>
        <end position="501"/>
    </location>
</feature>
<dbReference type="AlphaFoldDB" id="A0A2R5GR13"/>
<evidence type="ECO:0000256" key="2">
    <source>
        <dbReference type="ARBA" id="ARBA00006409"/>
    </source>
</evidence>
<dbReference type="Gene3D" id="1.10.579.10">
    <property type="entry name" value="DNA Cyclobutane Dipyrimidine Photolyase, subunit A, domain 3"/>
    <property type="match status" value="1"/>
</dbReference>
<comment type="similarity">
    <text evidence="2">Belongs to the DNA photolyase class-2 family.</text>
</comment>
<feature type="domain" description="Photolyase/cryptochrome alpha/beta" evidence="14">
    <location>
        <begin position="28"/>
        <end position="159"/>
    </location>
</feature>
<dbReference type="InterPro" id="IPR052219">
    <property type="entry name" value="Photolyase_Class-2"/>
</dbReference>
<evidence type="ECO:0000256" key="4">
    <source>
        <dbReference type="ARBA" id="ARBA00014046"/>
    </source>
</evidence>
<name>A0A2R5GR13_9STRA</name>
<evidence type="ECO:0000256" key="7">
    <source>
        <dbReference type="ARBA" id="ARBA00022827"/>
    </source>
</evidence>
<comment type="cofactor">
    <cofactor evidence="1">
        <name>FAD</name>
        <dbReference type="ChEBI" id="CHEBI:57692"/>
    </cofactor>
</comment>
<evidence type="ECO:0000259" key="14">
    <source>
        <dbReference type="PROSITE" id="PS51645"/>
    </source>
</evidence>
<evidence type="ECO:0000256" key="6">
    <source>
        <dbReference type="ARBA" id="ARBA00022763"/>
    </source>
</evidence>
<dbReference type="GO" id="GO:0003677">
    <property type="term" value="F:DNA binding"/>
    <property type="evidence" value="ECO:0007669"/>
    <property type="project" value="UniProtKB-KW"/>
</dbReference>
<evidence type="ECO:0000256" key="1">
    <source>
        <dbReference type="ARBA" id="ARBA00001974"/>
    </source>
</evidence>
<comment type="catalytic activity">
    <reaction evidence="12">
        <text>cyclobutadipyrimidine (in DNA) = 2 pyrimidine residues (in DNA).</text>
        <dbReference type="EC" id="4.1.99.3"/>
    </reaction>
</comment>
<gene>
    <name evidence="15" type="ORF">FCC1311_072842</name>
</gene>
<dbReference type="Gene3D" id="3.40.50.620">
    <property type="entry name" value="HUPs"/>
    <property type="match status" value="1"/>
</dbReference>
<sequence>MKVEVQPERCQWLKKDEDAVAEGKNDGGPVVYWMHREKRAEDNWALLKAQSLALAKNASLAVVMLVPTKYMHWNLRHYSFGLKGLAETQKALHAKNIPMYVSLSENPAKDLVSTCKDLKARALVMDFFPMRPKRNWDAEVTKSVDIPVCLVDAHNVVPCWEASDKREYAARTIRPKINRKKDDFFDAFPELSKMPSSNTDGKLKETDFDKMLEELKSDHKLDTSVKPVNDRFPPGPSGAKKILDRFLDAKRLGKYSECRNDPNERVLSDMSPYMNYGFIAPQRVLMEARAYAKKNGKIPSKEIDGFEEEALVRRELTDNYCHYVPEYDSLDAAYDWARETLKEHAKDKRPHIYSFEELAEARTNDELWNAAQVMARDEGKMHGWLRMYWAKQLLTWTETPEEALDYGFRLNDIYNLDGGDPNSIVGVAWSIMGIHDQGWREREIFGKIRCMTYKSSRTKFDVDKLAKKYPGPGEAKSGKRKASQDKGDEDDKDSKDKDSKNKSKKGSSSNKKQKSGKK</sequence>
<evidence type="ECO:0000256" key="5">
    <source>
        <dbReference type="ARBA" id="ARBA00022630"/>
    </source>
</evidence>
<dbReference type="FunFam" id="1.10.579.10:FF:000002">
    <property type="entry name" value="Deoxyribodipyrimidine photolyase"/>
    <property type="match status" value="1"/>
</dbReference>
<evidence type="ECO:0000256" key="8">
    <source>
        <dbReference type="ARBA" id="ARBA00023125"/>
    </source>
</evidence>
<keyword evidence="5" id="KW-0285">Flavoprotein</keyword>
<dbReference type="OrthoDB" id="496749at2759"/>
<keyword evidence="16" id="KW-1185">Reference proteome</keyword>
<protein>
    <recommendedName>
        <fullName evidence="4">Deoxyribodipyrimidine photo-lyase</fullName>
        <ecNumber evidence="3">4.1.99.3</ecNumber>
    </recommendedName>
    <alternativeName>
        <fullName evidence="11">DNA photolyase</fullName>
    </alternativeName>
</protein>
<dbReference type="Gene3D" id="1.25.40.80">
    <property type="match status" value="1"/>
</dbReference>
<dbReference type="InterPro" id="IPR036134">
    <property type="entry name" value="Crypto/Photolyase_FAD-like_sf"/>
</dbReference>
<dbReference type="SUPFAM" id="SSF48173">
    <property type="entry name" value="Cryptochrome/photolyase FAD-binding domain"/>
    <property type="match status" value="1"/>
</dbReference>
<keyword evidence="10 15" id="KW-0456">Lyase</keyword>
<keyword evidence="8" id="KW-0238">DNA-binding</keyword>
<feature type="region of interest" description="Disordered" evidence="13">
    <location>
        <begin position="464"/>
        <end position="518"/>
    </location>
</feature>
<evidence type="ECO:0000256" key="12">
    <source>
        <dbReference type="ARBA" id="ARBA00033999"/>
    </source>
</evidence>
<evidence type="ECO:0000256" key="11">
    <source>
        <dbReference type="ARBA" id="ARBA00031671"/>
    </source>
</evidence>
<dbReference type="InParanoid" id="A0A2R5GR13"/>
<evidence type="ECO:0000256" key="10">
    <source>
        <dbReference type="ARBA" id="ARBA00023239"/>
    </source>
</evidence>
<evidence type="ECO:0000313" key="15">
    <source>
        <dbReference type="EMBL" id="GBG31063.1"/>
    </source>
</evidence>
<keyword evidence="6" id="KW-0227">DNA damage</keyword>